<organism evidence="4 5">
    <name type="scientific">Parabacteroides hominis</name>
    <dbReference type="NCBI Taxonomy" id="2763057"/>
    <lineage>
        <taxon>Bacteria</taxon>
        <taxon>Pseudomonadati</taxon>
        <taxon>Bacteroidota</taxon>
        <taxon>Bacteroidia</taxon>
        <taxon>Bacteroidales</taxon>
        <taxon>Tannerellaceae</taxon>
        <taxon>Parabacteroides</taxon>
    </lineage>
</organism>
<feature type="domain" description="Protein FecR C-terminal" evidence="3">
    <location>
        <begin position="260"/>
        <end position="327"/>
    </location>
</feature>
<evidence type="ECO:0000256" key="1">
    <source>
        <dbReference type="SAM" id="Phobius"/>
    </source>
</evidence>
<gene>
    <name evidence="4" type="ORF">H8S65_09100</name>
</gene>
<keyword evidence="5" id="KW-1185">Reference proteome</keyword>
<evidence type="ECO:0000259" key="2">
    <source>
        <dbReference type="Pfam" id="PF04773"/>
    </source>
</evidence>
<sequence>MNDIIIKYLQGDASENEKQIILNWLKTGEANKKTFSEIRDRWLAAGATPVTAPGYVEQAFARFTAQVGEQDRKRKQLRNSYYMKVAASVAILLICSLGSYFAGQKHFFSPSSSKQLVMNRAIMGKDSKGAVTLPDGTTVWLNANSVLVYPEHFQAGKRHVQLEGEGYFEVMRNEKAPFLVETDGMVVNVLGTHFNVSNYKGKETVETTLVSGKVEVFLPGLDKSIILKPNQKISCNRRNGAYKLDDVDASDYIIWIGDKLVCTNEKLSTVLHKMKHWYNMDVECTNGVLLDQRLSLTIRKESPEEILKLLALISPIRYTIEKDKIIISPK</sequence>
<dbReference type="InterPro" id="IPR032508">
    <property type="entry name" value="FecR_C"/>
</dbReference>
<reference evidence="4 5" key="1">
    <citation type="submission" date="2020-08" db="EMBL/GenBank/DDBJ databases">
        <title>Genome public.</title>
        <authorList>
            <person name="Liu C."/>
            <person name="Sun Q."/>
        </authorList>
    </citation>
    <scope>NUCLEOTIDE SEQUENCE [LARGE SCALE GENOMIC DNA]</scope>
    <source>
        <strain evidence="4 5">NSJ-79</strain>
    </source>
</reference>
<dbReference type="EMBL" id="JACOOJ010000012">
    <property type="protein sequence ID" value="MBC5632923.1"/>
    <property type="molecule type" value="Genomic_DNA"/>
</dbReference>
<protein>
    <submittedName>
        <fullName evidence="4">FecR family protein</fullName>
    </submittedName>
</protein>
<dbReference type="PANTHER" id="PTHR30273">
    <property type="entry name" value="PERIPLASMIC SIGNAL SENSOR AND SIGMA FACTOR ACTIVATOR FECR-RELATED"/>
    <property type="match status" value="1"/>
</dbReference>
<evidence type="ECO:0000259" key="3">
    <source>
        <dbReference type="Pfam" id="PF16344"/>
    </source>
</evidence>
<dbReference type="Proteomes" id="UP000651475">
    <property type="component" value="Unassembled WGS sequence"/>
</dbReference>
<proteinExistence type="predicted"/>
<evidence type="ECO:0000313" key="4">
    <source>
        <dbReference type="EMBL" id="MBC5632923.1"/>
    </source>
</evidence>
<dbReference type="InterPro" id="IPR012373">
    <property type="entry name" value="Ferrdict_sens_TM"/>
</dbReference>
<dbReference type="PIRSF" id="PIRSF018266">
    <property type="entry name" value="FecR"/>
    <property type="match status" value="1"/>
</dbReference>
<evidence type="ECO:0000313" key="5">
    <source>
        <dbReference type="Proteomes" id="UP000651475"/>
    </source>
</evidence>
<dbReference type="RefSeq" id="WP_186929680.1">
    <property type="nucleotide sequence ID" value="NZ_JACOOJ010000012.1"/>
</dbReference>
<feature type="transmembrane region" description="Helical" evidence="1">
    <location>
        <begin position="81"/>
        <end position="102"/>
    </location>
</feature>
<dbReference type="Gene3D" id="3.55.50.30">
    <property type="match status" value="1"/>
</dbReference>
<accession>A0ABR7DNA0</accession>
<dbReference type="Gene3D" id="2.60.120.1440">
    <property type="match status" value="1"/>
</dbReference>
<keyword evidence="1" id="KW-0812">Transmembrane</keyword>
<keyword evidence="1" id="KW-1133">Transmembrane helix</keyword>
<dbReference type="PANTHER" id="PTHR30273:SF2">
    <property type="entry name" value="PROTEIN FECR"/>
    <property type="match status" value="1"/>
</dbReference>
<dbReference type="Pfam" id="PF16344">
    <property type="entry name" value="FecR_C"/>
    <property type="match status" value="1"/>
</dbReference>
<name>A0ABR7DNA0_9BACT</name>
<dbReference type="Pfam" id="PF04773">
    <property type="entry name" value="FecR"/>
    <property type="match status" value="1"/>
</dbReference>
<feature type="domain" description="FecR protein" evidence="2">
    <location>
        <begin position="124"/>
        <end position="215"/>
    </location>
</feature>
<comment type="caution">
    <text evidence="4">The sequence shown here is derived from an EMBL/GenBank/DDBJ whole genome shotgun (WGS) entry which is preliminary data.</text>
</comment>
<keyword evidence="1" id="KW-0472">Membrane</keyword>
<dbReference type="InterPro" id="IPR006860">
    <property type="entry name" value="FecR"/>
</dbReference>